<organism evidence="6 7">
    <name type="scientific">Vibrio thalassae</name>
    <dbReference type="NCBI Taxonomy" id="1243014"/>
    <lineage>
        <taxon>Bacteria</taxon>
        <taxon>Pseudomonadati</taxon>
        <taxon>Pseudomonadota</taxon>
        <taxon>Gammaproteobacteria</taxon>
        <taxon>Vibrionales</taxon>
        <taxon>Vibrionaceae</taxon>
        <taxon>Vibrio</taxon>
    </lineage>
</organism>
<evidence type="ECO:0000259" key="5">
    <source>
        <dbReference type="PROSITE" id="PS50931"/>
    </source>
</evidence>
<sequence length="292" mass="33835">MANEQTLLRNLHTFHVAAKLLSFTLAAKELHLTQGAVSHRIKVLEKSLGFNLFTRGTRKLGLTEEGERFHQTLSKSLHSIFGEIEEIKSTDMSGEITIASSPNFASSWLVPRLKDFNQRYPNFNVNILVHEEQQNFENDQVDIAFYYGDEKPKDCFVKPLFGERYVPICSPDYAQRFKLFERGLDGLRDVNLIHALGSNVWERWIKYHDYDLNIFKHFYCVGHRGLDLTGALNSLGLAMGRYYFVKDYIERGELVCPYPSMSTSQTYDVVCIKGHEERPKLRTFIHWIDSQL</sequence>
<evidence type="ECO:0000256" key="4">
    <source>
        <dbReference type="ARBA" id="ARBA00023163"/>
    </source>
</evidence>
<evidence type="ECO:0000313" key="7">
    <source>
        <dbReference type="Proteomes" id="UP000219336"/>
    </source>
</evidence>
<reference evidence="7" key="1">
    <citation type="submission" date="2016-06" db="EMBL/GenBank/DDBJ databases">
        <authorList>
            <person name="Rodrigo-Torres L."/>
            <person name="Arahal R.D."/>
            <person name="Lucena T."/>
        </authorList>
    </citation>
    <scope>NUCLEOTIDE SEQUENCE [LARGE SCALE GENOMIC DNA]</scope>
    <source>
        <strain evidence="7">CECT8203</strain>
    </source>
</reference>
<evidence type="ECO:0000256" key="1">
    <source>
        <dbReference type="ARBA" id="ARBA00009437"/>
    </source>
</evidence>
<keyword evidence="7" id="KW-1185">Reference proteome</keyword>
<dbReference type="Proteomes" id="UP000219336">
    <property type="component" value="Unassembled WGS sequence"/>
</dbReference>
<dbReference type="Pfam" id="PF00126">
    <property type="entry name" value="HTH_1"/>
    <property type="match status" value="1"/>
</dbReference>
<accession>A0A240EHW9</accession>
<dbReference type="Gene3D" id="3.40.190.10">
    <property type="entry name" value="Periplasmic binding protein-like II"/>
    <property type="match status" value="2"/>
</dbReference>
<dbReference type="GO" id="GO:0003700">
    <property type="term" value="F:DNA-binding transcription factor activity"/>
    <property type="evidence" value="ECO:0007669"/>
    <property type="project" value="InterPro"/>
</dbReference>
<dbReference type="PANTHER" id="PTHR30537">
    <property type="entry name" value="HTH-TYPE TRANSCRIPTIONAL REGULATOR"/>
    <property type="match status" value="1"/>
</dbReference>
<keyword evidence="4" id="KW-0804">Transcription</keyword>
<dbReference type="CDD" id="cd08432">
    <property type="entry name" value="PBP2_GcdR_TrpI_HvrB_AmpR_like"/>
    <property type="match status" value="1"/>
</dbReference>
<dbReference type="Gene3D" id="1.10.10.10">
    <property type="entry name" value="Winged helix-like DNA-binding domain superfamily/Winged helix DNA-binding domain"/>
    <property type="match status" value="1"/>
</dbReference>
<dbReference type="OrthoDB" id="5526340at2"/>
<dbReference type="PANTHER" id="PTHR30537:SF32">
    <property type="entry name" value="HTH-TYPE TRANSCRIPTIONAL REGULATOR DSDC"/>
    <property type="match status" value="1"/>
</dbReference>
<evidence type="ECO:0000313" key="6">
    <source>
        <dbReference type="EMBL" id="SNX48297.1"/>
    </source>
</evidence>
<dbReference type="EMBL" id="OANU01000023">
    <property type="protein sequence ID" value="SNX48297.1"/>
    <property type="molecule type" value="Genomic_DNA"/>
</dbReference>
<keyword evidence="2" id="KW-0805">Transcription regulation</keyword>
<dbReference type="InterPro" id="IPR036388">
    <property type="entry name" value="WH-like_DNA-bd_sf"/>
</dbReference>
<dbReference type="InterPro" id="IPR005119">
    <property type="entry name" value="LysR_subst-bd"/>
</dbReference>
<dbReference type="GO" id="GO:0043565">
    <property type="term" value="F:sequence-specific DNA binding"/>
    <property type="evidence" value="ECO:0007669"/>
    <property type="project" value="TreeGrafter"/>
</dbReference>
<gene>
    <name evidence="6" type="primary">gcvA_4</name>
    <name evidence="6" type="ORF">VTH8203_01915</name>
</gene>
<dbReference type="GO" id="GO:0006351">
    <property type="term" value="P:DNA-templated transcription"/>
    <property type="evidence" value="ECO:0007669"/>
    <property type="project" value="TreeGrafter"/>
</dbReference>
<dbReference type="InterPro" id="IPR000847">
    <property type="entry name" value="LysR_HTH_N"/>
</dbReference>
<dbReference type="InterPro" id="IPR036390">
    <property type="entry name" value="WH_DNA-bd_sf"/>
</dbReference>
<dbReference type="SUPFAM" id="SSF53850">
    <property type="entry name" value="Periplasmic binding protein-like II"/>
    <property type="match status" value="1"/>
</dbReference>
<evidence type="ECO:0000256" key="2">
    <source>
        <dbReference type="ARBA" id="ARBA00023015"/>
    </source>
</evidence>
<dbReference type="FunFam" id="1.10.10.10:FF:000001">
    <property type="entry name" value="LysR family transcriptional regulator"/>
    <property type="match status" value="1"/>
</dbReference>
<dbReference type="SUPFAM" id="SSF46785">
    <property type="entry name" value="Winged helix' DNA-binding domain"/>
    <property type="match status" value="1"/>
</dbReference>
<dbReference type="PROSITE" id="PS50931">
    <property type="entry name" value="HTH_LYSR"/>
    <property type="match status" value="1"/>
</dbReference>
<protein>
    <submittedName>
        <fullName evidence="6">Glycine cleavage system transcriptional activator</fullName>
    </submittedName>
</protein>
<dbReference type="RefSeq" id="WP_096993480.1">
    <property type="nucleotide sequence ID" value="NZ_JBHSII010000011.1"/>
</dbReference>
<dbReference type="PRINTS" id="PR00039">
    <property type="entry name" value="HTHLYSR"/>
</dbReference>
<feature type="domain" description="HTH lysR-type" evidence="5">
    <location>
        <begin position="6"/>
        <end position="63"/>
    </location>
</feature>
<dbReference type="InterPro" id="IPR058163">
    <property type="entry name" value="LysR-type_TF_proteobact-type"/>
</dbReference>
<keyword evidence="3" id="KW-0238">DNA-binding</keyword>
<dbReference type="Pfam" id="PF03466">
    <property type="entry name" value="LysR_substrate"/>
    <property type="match status" value="1"/>
</dbReference>
<name>A0A240EHW9_9VIBR</name>
<evidence type="ECO:0000256" key="3">
    <source>
        <dbReference type="ARBA" id="ARBA00023125"/>
    </source>
</evidence>
<dbReference type="AlphaFoldDB" id="A0A240EHW9"/>
<comment type="similarity">
    <text evidence="1">Belongs to the LysR transcriptional regulatory family.</text>
</comment>
<proteinExistence type="inferred from homology"/>